<keyword evidence="3" id="KW-1185">Reference proteome</keyword>
<comment type="caution">
    <text evidence="2">The sequence shown here is derived from an EMBL/GenBank/DDBJ whole genome shotgun (WGS) entry which is preliminary data.</text>
</comment>
<gene>
    <name evidence="2" type="ORF">QBC46DRAFT_346280</name>
</gene>
<dbReference type="AlphaFoldDB" id="A0AAN6S096"/>
<sequence>MFAAGKLHTWFDILIFGPAYALLPSREDMDRQSEDTNFEFNFDVRGDRITFTAVVLS</sequence>
<proteinExistence type="predicted"/>
<dbReference type="Proteomes" id="UP001303473">
    <property type="component" value="Unassembled WGS sequence"/>
</dbReference>
<feature type="signal peptide" evidence="1">
    <location>
        <begin position="1"/>
        <end position="21"/>
    </location>
</feature>
<dbReference type="EMBL" id="MU853909">
    <property type="protein sequence ID" value="KAK3935735.1"/>
    <property type="molecule type" value="Genomic_DNA"/>
</dbReference>
<accession>A0AAN6S096</accession>
<name>A0AAN6S096_9PEZI</name>
<keyword evidence="1" id="KW-0732">Signal</keyword>
<evidence type="ECO:0000313" key="3">
    <source>
        <dbReference type="Proteomes" id="UP001303473"/>
    </source>
</evidence>
<protein>
    <submittedName>
        <fullName evidence="2">Uncharacterized protein</fullName>
    </submittedName>
</protein>
<reference evidence="3" key="1">
    <citation type="journal article" date="2023" name="Mol. Phylogenet. Evol.">
        <title>Genome-scale phylogeny and comparative genomics of the fungal order Sordariales.</title>
        <authorList>
            <person name="Hensen N."/>
            <person name="Bonometti L."/>
            <person name="Westerberg I."/>
            <person name="Brannstrom I.O."/>
            <person name="Guillou S."/>
            <person name="Cros-Aarteil S."/>
            <person name="Calhoun S."/>
            <person name="Haridas S."/>
            <person name="Kuo A."/>
            <person name="Mondo S."/>
            <person name="Pangilinan J."/>
            <person name="Riley R."/>
            <person name="LaButti K."/>
            <person name="Andreopoulos B."/>
            <person name="Lipzen A."/>
            <person name="Chen C."/>
            <person name="Yan M."/>
            <person name="Daum C."/>
            <person name="Ng V."/>
            <person name="Clum A."/>
            <person name="Steindorff A."/>
            <person name="Ohm R.A."/>
            <person name="Martin F."/>
            <person name="Silar P."/>
            <person name="Natvig D.O."/>
            <person name="Lalanne C."/>
            <person name="Gautier V."/>
            <person name="Ament-Velasquez S.L."/>
            <person name="Kruys A."/>
            <person name="Hutchinson M.I."/>
            <person name="Powell A.J."/>
            <person name="Barry K."/>
            <person name="Miller A.N."/>
            <person name="Grigoriev I.V."/>
            <person name="Debuchy R."/>
            <person name="Gladieux P."/>
            <person name="Hiltunen Thoren M."/>
            <person name="Johannesson H."/>
        </authorList>
    </citation>
    <scope>NUCLEOTIDE SEQUENCE [LARGE SCALE GENOMIC DNA]</scope>
    <source>
        <strain evidence="3">CBS 340.73</strain>
    </source>
</reference>
<evidence type="ECO:0000313" key="2">
    <source>
        <dbReference type="EMBL" id="KAK3935735.1"/>
    </source>
</evidence>
<feature type="chain" id="PRO_5042820696" evidence="1">
    <location>
        <begin position="22"/>
        <end position="57"/>
    </location>
</feature>
<evidence type="ECO:0000256" key="1">
    <source>
        <dbReference type="SAM" id="SignalP"/>
    </source>
</evidence>
<organism evidence="2 3">
    <name type="scientific">Diplogelasinospora grovesii</name>
    <dbReference type="NCBI Taxonomy" id="303347"/>
    <lineage>
        <taxon>Eukaryota</taxon>
        <taxon>Fungi</taxon>
        <taxon>Dikarya</taxon>
        <taxon>Ascomycota</taxon>
        <taxon>Pezizomycotina</taxon>
        <taxon>Sordariomycetes</taxon>
        <taxon>Sordariomycetidae</taxon>
        <taxon>Sordariales</taxon>
        <taxon>Diplogelasinosporaceae</taxon>
        <taxon>Diplogelasinospora</taxon>
    </lineage>
</organism>